<reference evidence="2 3" key="1">
    <citation type="submission" date="2023-08" db="EMBL/GenBank/DDBJ databases">
        <authorList>
            <person name="Roldan D.M."/>
            <person name="Menes R.J."/>
        </authorList>
    </citation>
    <scope>NUCLEOTIDE SEQUENCE [LARGE SCALE GENOMIC DNA]</scope>
    <source>
        <strain evidence="2 3">CCM 2812</strain>
    </source>
</reference>
<dbReference type="RefSeq" id="WP_305747690.1">
    <property type="nucleotide sequence ID" value="NZ_JAUZEE010000001.1"/>
</dbReference>
<keyword evidence="3" id="KW-1185">Reference proteome</keyword>
<dbReference type="Pfam" id="PF07494">
    <property type="entry name" value="Reg_prop"/>
    <property type="match status" value="4"/>
</dbReference>
<dbReference type="Proteomes" id="UP001235760">
    <property type="component" value="Unassembled WGS sequence"/>
</dbReference>
<dbReference type="InterPro" id="IPR015943">
    <property type="entry name" value="WD40/YVTN_repeat-like_dom_sf"/>
</dbReference>
<evidence type="ECO:0000313" key="3">
    <source>
        <dbReference type="Proteomes" id="UP001235760"/>
    </source>
</evidence>
<accession>A0ABT9FY33</accession>
<organism evidence="2 3">
    <name type="scientific">Leptothrix discophora</name>
    <dbReference type="NCBI Taxonomy" id="89"/>
    <lineage>
        <taxon>Bacteria</taxon>
        <taxon>Pseudomonadati</taxon>
        <taxon>Pseudomonadota</taxon>
        <taxon>Betaproteobacteria</taxon>
        <taxon>Burkholderiales</taxon>
        <taxon>Sphaerotilaceae</taxon>
        <taxon>Leptothrix</taxon>
    </lineage>
</organism>
<gene>
    <name evidence="2" type="ORF">Q8X39_00600</name>
</gene>
<dbReference type="Gene3D" id="2.130.10.10">
    <property type="entry name" value="YVTN repeat-like/Quinoprotein amine dehydrogenase"/>
    <property type="match status" value="2"/>
</dbReference>
<dbReference type="InterPro" id="IPR011110">
    <property type="entry name" value="Reg_prop"/>
</dbReference>
<feature type="signal peptide" evidence="1">
    <location>
        <begin position="1"/>
        <end position="30"/>
    </location>
</feature>
<evidence type="ECO:0000256" key="1">
    <source>
        <dbReference type="SAM" id="SignalP"/>
    </source>
</evidence>
<name>A0ABT9FY33_LEPDI</name>
<dbReference type="PROSITE" id="PS51318">
    <property type="entry name" value="TAT"/>
    <property type="match status" value="1"/>
</dbReference>
<proteinExistence type="predicted"/>
<feature type="chain" id="PRO_5046431277" evidence="1">
    <location>
        <begin position="31"/>
        <end position="398"/>
    </location>
</feature>
<comment type="caution">
    <text evidence="2">The sequence shown here is derived from an EMBL/GenBank/DDBJ whole genome shotgun (WGS) entry which is preliminary data.</text>
</comment>
<keyword evidence="1" id="KW-0732">Signal</keyword>
<evidence type="ECO:0000313" key="2">
    <source>
        <dbReference type="EMBL" id="MDP4299121.1"/>
    </source>
</evidence>
<dbReference type="EMBL" id="JAUZEE010000001">
    <property type="protein sequence ID" value="MDP4299121.1"/>
    <property type="molecule type" value="Genomic_DNA"/>
</dbReference>
<protein>
    <submittedName>
        <fullName evidence="2">Two-component regulator propeller domain-containing protein</fullName>
    </submittedName>
</protein>
<sequence>MTKPASFDRRRALGALGALCLAPSMSVGQAAVQAASIAAPARLAVRHFNHFRVGNKNVKRLFLDGEVLWAGTSGGAVRHDPRDGSVRLYDTTSGLLSNGIFHVGRIDLGSGGSRIALGTYGGGLALLMDELEKPPRWRTYNVPEGLGDAFVYDFLQTRDGDLWIATWSGINRIRASRLDDRQAWGLHTVDSTAGGLPNDWVYGLAEGPDGTLWLATEGGLAAWRDNHWQHWRHADGLGAPYEQVRGSLTSSIDPASLSQHHARQKAEMGLSEVREAYNPNYVVSLAVDRAGVVWAGTWGAGLSRYDGQRWRHYTVADGLPGNHVFMLQLDPFGLLWVGTDQGLARMVASGAEGDARFDVLTTHDGLYGNAVFSMATGPDGSRWVGSYGGVARLQLQTG</sequence>
<dbReference type="InterPro" id="IPR006311">
    <property type="entry name" value="TAT_signal"/>
</dbReference>
<dbReference type="SUPFAM" id="SSF101898">
    <property type="entry name" value="NHL repeat"/>
    <property type="match status" value="1"/>
</dbReference>